<dbReference type="KEGG" id="hbu:Hbut_0762"/>
<evidence type="ECO:0000259" key="5">
    <source>
        <dbReference type="PROSITE" id="PS51686"/>
    </source>
</evidence>
<dbReference type="AlphaFoldDB" id="A2BKV5"/>
<protein>
    <submittedName>
        <fullName evidence="6">Ribosomal RNA small subunit methyltransferase B</fullName>
        <ecNumber evidence="6">2.1.1.-</ecNumber>
    </submittedName>
</protein>
<dbReference type="PANTHER" id="PTHR22807:SF30">
    <property type="entry name" value="28S RRNA (CYTOSINE(4447)-C(5))-METHYLTRANSFERASE-RELATED"/>
    <property type="match status" value="1"/>
</dbReference>
<evidence type="ECO:0000256" key="3">
    <source>
        <dbReference type="ARBA" id="ARBA00022691"/>
    </source>
</evidence>
<evidence type="ECO:0000256" key="4">
    <source>
        <dbReference type="ARBA" id="ARBA00022884"/>
    </source>
</evidence>
<keyword evidence="2 6" id="KW-0808">Transferase</keyword>
<keyword evidence="1 6" id="KW-0489">Methyltransferase</keyword>
<evidence type="ECO:0000313" key="7">
    <source>
        <dbReference type="Proteomes" id="UP000002593"/>
    </source>
</evidence>
<dbReference type="Pfam" id="PF01189">
    <property type="entry name" value="Methyltr_RsmB-F"/>
    <property type="match status" value="1"/>
</dbReference>
<evidence type="ECO:0000256" key="2">
    <source>
        <dbReference type="ARBA" id="ARBA00022679"/>
    </source>
</evidence>
<dbReference type="PRINTS" id="PR02008">
    <property type="entry name" value="RCMTFAMILY"/>
</dbReference>
<name>A2BKV5_HYPBU</name>
<keyword evidence="3" id="KW-0949">S-adenosyl-L-methionine</keyword>
<keyword evidence="4" id="KW-0694">RNA-binding</keyword>
<dbReference type="HOGENOM" id="CLU_641948_0_0_2"/>
<evidence type="ECO:0000313" key="6">
    <source>
        <dbReference type="EMBL" id="ABM80616.1"/>
    </source>
</evidence>
<evidence type="ECO:0000256" key="1">
    <source>
        <dbReference type="ARBA" id="ARBA00022603"/>
    </source>
</evidence>
<dbReference type="GO" id="GO:0003723">
    <property type="term" value="F:RNA binding"/>
    <property type="evidence" value="ECO:0007669"/>
    <property type="project" value="UniProtKB-KW"/>
</dbReference>
<keyword evidence="7" id="KW-1185">Reference proteome</keyword>
<dbReference type="Gene3D" id="3.40.50.150">
    <property type="entry name" value="Vaccinia Virus protein VP39"/>
    <property type="match status" value="1"/>
</dbReference>
<dbReference type="Gene3D" id="3.30.70.1170">
    <property type="entry name" value="Sun protein, domain 3"/>
    <property type="match status" value="1"/>
</dbReference>
<dbReference type="GO" id="GO:0008173">
    <property type="term" value="F:RNA methyltransferase activity"/>
    <property type="evidence" value="ECO:0007669"/>
    <property type="project" value="InterPro"/>
</dbReference>
<proteinExistence type="predicted"/>
<dbReference type="GeneID" id="4781646"/>
<sequence length="424" mass="47876">MVLPEEVAARILAETVRRRASLRDVAVGFFSRNPELDYMKPIVRVLTLGVARHYLLLDRVLVSLGYGPPSHSQRWMLARVLVYEALSGKLKPTRARKLAEKAGLDPDKLLELRGADPREFVKGLSGLDRLSVLYSFPRWMLEELLEARIPDLPKLLEVLNSDPVRWIRIRPGVDRKWLAERLQEQGVVIEPDKDLPDVARIVKGASEATRTREYQEGLYTIQDKASTLVGWVASPRGRVAADPTAGAAIKASHMAWLGARYVVAGDVKPQRLQEAKRTLSRLGLGHIVDLAVGDARMPYWRKLDVVIVDPPCTDIGRLQYEPEVKLWLTRGDLHYYRRLQLRILASVAKSLPRGATIVYSVCTLTRSETVWVLRRLLETHPDVEIVEPEPVLGERPQGLPKAQRMLPHLHKTQGFFIAKLAKIA</sequence>
<dbReference type="SUPFAM" id="SSF53335">
    <property type="entry name" value="S-adenosyl-L-methionine-dependent methyltransferases"/>
    <property type="match status" value="1"/>
</dbReference>
<accession>A2BKV5</accession>
<dbReference type="InterPro" id="IPR001678">
    <property type="entry name" value="MeTrfase_RsmB-F_NOP2_dom"/>
</dbReference>
<dbReference type="EnsemblBacteria" id="ABM80616">
    <property type="protein sequence ID" value="ABM80616"/>
    <property type="gene ID" value="Hbut_0762"/>
</dbReference>
<dbReference type="PROSITE" id="PS51686">
    <property type="entry name" value="SAM_MT_RSMB_NOP"/>
    <property type="match status" value="1"/>
</dbReference>
<reference evidence="6 7" key="1">
    <citation type="journal article" date="2007" name="Archaea">
        <title>The genome of Hyperthermus butylicus: a sulfur-reducing, peptide fermenting, neutrophilic Crenarchaeote growing up to 108 degrees C.</title>
        <authorList>
            <person name="Brugger K."/>
            <person name="Chen L."/>
            <person name="Stark M."/>
            <person name="Zibat A."/>
            <person name="Redder P."/>
            <person name="Ruepp A."/>
            <person name="Awayez M."/>
            <person name="She Q."/>
            <person name="Garrett R.A."/>
            <person name="Klenk H.P."/>
        </authorList>
    </citation>
    <scope>NUCLEOTIDE SEQUENCE [LARGE SCALE GENOMIC DNA]</scope>
    <source>
        <strain evidence="7">DSM 5456 / JCM 9403 / PLM1-5</strain>
    </source>
</reference>
<dbReference type="RefSeq" id="WP_011821934.1">
    <property type="nucleotide sequence ID" value="NC_008818.1"/>
</dbReference>
<dbReference type="GO" id="GO:0001510">
    <property type="term" value="P:RNA methylation"/>
    <property type="evidence" value="ECO:0007669"/>
    <property type="project" value="InterPro"/>
</dbReference>
<dbReference type="InterPro" id="IPR023267">
    <property type="entry name" value="RCMT"/>
</dbReference>
<dbReference type="OrthoDB" id="14725at2157"/>
<dbReference type="Proteomes" id="UP000002593">
    <property type="component" value="Chromosome"/>
</dbReference>
<dbReference type="EMBL" id="CP000493">
    <property type="protein sequence ID" value="ABM80616.1"/>
    <property type="molecule type" value="Genomic_DNA"/>
</dbReference>
<feature type="domain" description="SAM-dependent MTase RsmB/NOP-type" evidence="5">
    <location>
        <begin position="155"/>
        <end position="423"/>
    </location>
</feature>
<gene>
    <name evidence="6" type="ordered locus">Hbut_0762</name>
</gene>
<dbReference type="EC" id="2.1.1.-" evidence="6"/>
<dbReference type="STRING" id="415426.Hbut_0762"/>
<organism evidence="6 7">
    <name type="scientific">Hyperthermus butylicus (strain DSM 5456 / JCM 9403 / PLM1-5)</name>
    <dbReference type="NCBI Taxonomy" id="415426"/>
    <lineage>
        <taxon>Archaea</taxon>
        <taxon>Thermoproteota</taxon>
        <taxon>Thermoprotei</taxon>
        <taxon>Desulfurococcales</taxon>
        <taxon>Pyrodictiaceae</taxon>
        <taxon>Hyperthermus</taxon>
    </lineage>
</organism>
<dbReference type="eggNOG" id="arCOG00975">
    <property type="taxonomic scope" value="Archaea"/>
</dbReference>
<dbReference type="InterPro" id="IPR029063">
    <property type="entry name" value="SAM-dependent_MTases_sf"/>
</dbReference>
<dbReference type="PANTHER" id="PTHR22807">
    <property type="entry name" value="NOP2 YEAST -RELATED NOL1/NOP2/FMU SUN DOMAIN-CONTAINING"/>
    <property type="match status" value="1"/>
</dbReference>
<dbReference type="InterPro" id="IPR049560">
    <property type="entry name" value="MeTrfase_RsmB-F_NOP2_cat"/>
</dbReference>